<protein>
    <submittedName>
        <fullName evidence="2">Secreted protein</fullName>
    </submittedName>
</protein>
<sequence>MHRPLFSQGIGHSTPAISTFQKCKWPRVRNPSDDTLTFGACTFAHSRILWYSKRAKKKKVIPFATTPSNDQTSPPRHAHRLANISTADGFFTRHRSSVPASPDSSHVIFGRSPRQFLI</sequence>
<dbReference type="WBParaSite" id="L893_g9346.t1">
    <property type="protein sequence ID" value="L893_g9346.t1"/>
    <property type="gene ID" value="L893_g9346"/>
</dbReference>
<accession>A0A1I8ATL1</accession>
<evidence type="ECO:0000313" key="2">
    <source>
        <dbReference type="WBParaSite" id="L893_g9346.t1"/>
    </source>
</evidence>
<evidence type="ECO:0000313" key="1">
    <source>
        <dbReference type="Proteomes" id="UP000095287"/>
    </source>
</evidence>
<reference evidence="2" key="1">
    <citation type="submission" date="2016-11" db="UniProtKB">
        <authorList>
            <consortium name="WormBaseParasite"/>
        </authorList>
    </citation>
    <scope>IDENTIFICATION</scope>
</reference>
<name>A0A1I8ATL1_9BILA</name>
<organism evidence="1 2">
    <name type="scientific">Steinernema glaseri</name>
    <dbReference type="NCBI Taxonomy" id="37863"/>
    <lineage>
        <taxon>Eukaryota</taxon>
        <taxon>Metazoa</taxon>
        <taxon>Ecdysozoa</taxon>
        <taxon>Nematoda</taxon>
        <taxon>Chromadorea</taxon>
        <taxon>Rhabditida</taxon>
        <taxon>Tylenchina</taxon>
        <taxon>Panagrolaimomorpha</taxon>
        <taxon>Strongyloidoidea</taxon>
        <taxon>Steinernematidae</taxon>
        <taxon>Steinernema</taxon>
    </lineage>
</organism>
<dbReference type="AlphaFoldDB" id="A0A1I8ATL1"/>
<proteinExistence type="predicted"/>
<dbReference type="Proteomes" id="UP000095287">
    <property type="component" value="Unplaced"/>
</dbReference>
<keyword evidence="1" id="KW-1185">Reference proteome</keyword>